<dbReference type="Gene3D" id="3.40.50.300">
    <property type="entry name" value="P-loop containing nucleotide triphosphate hydrolases"/>
    <property type="match status" value="1"/>
</dbReference>
<evidence type="ECO:0000313" key="11">
    <source>
        <dbReference type="EMBL" id="MCZ8545606.1"/>
    </source>
</evidence>
<comment type="similarity">
    <text evidence="8">Belongs to the Mrp/NBP35 ATP-binding proteins family.</text>
</comment>
<dbReference type="SUPFAM" id="SSF117916">
    <property type="entry name" value="Fe-S cluster assembly (FSCA) domain-like"/>
    <property type="match status" value="1"/>
</dbReference>
<reference evidence="11" key="1">
    <citation type="submission" date="2022-11" db="EMBL/GenBank/DDBJ databases">
        <authorList>
            <person name="Coimbra C."/>
        </authorList>
    </citation>
    <scope>NUCLEOTIDE SEQUENCE</scope>
    <source>
        <strain evidence="11">Jales19</strain>
    </source>
</reference>
<dbReference type="InterPro" id="IPR044304">
    <property type="entry name" value="NUBPL-like"/>
</dbReference>
<keyword evidence="5 8" id="KW-0067">ATP-binding</keyword>
<evidence type="ECO:0000256" key="9">
    <source>
        <dbReference type="SAM" id="MobiDB-lite"/>
    </source>
</evidence>
<evidence type="ECO:0000256" key="5">
    <source>
        <dbReference type="ARBA" id="ARBA00022840"/>
    </source>
</evidence>
<evidence type="ECO:0000259" key="10">
    <source>
        <dbReference type="Pfam" id="PF01883"/>
    </source>
</evidence>
<feature type="compositionally biased region" description="Low complexity" evidence="9">
    <location>
        <begin position="101"/>
        <end position="113"/>
    </location>
</feature>
<dbReference type="HAMAP" id="MF_02040">
    <property type="entry name" value="Mrp_NBP35"/>
    <property type="match status" value="1"/>
</dbReference>
<dbReference type="CDD" id="cd02037">
    <property type="entry name" value="Mrp_NBP35"/>
    <property type="match status" value="1"/>
</dbReference>
<protein>
    <recommendedName>
        <fullName evidence="8">Iron-sulfur cluster carrier protein</fullName>
    </recommendedName>
</protein>
<evidence type="ECO:0000256" key="1">
    <source>
        <dbReference type="ARBA" id="ARBA00007352"/>
    </source>
</evidence>
<name>A0ABT4QVK5_9HYPH</name>
<keyword evidence="12" id="KW-1185">Reference proteome</keyword>
<dbReference type="Proteomes" id="UP001152178">
    <property type="component" value="Unassembled WGS sequence"/>
</dbReference>
<dbReference type="Pfam" id="PF01883">
    <property type="entry name" value="FeS_assembly_P"/>
    <property type="match status" value="1"/>
</dbReference>
<feature type="region of interest" description="Disordered" evidence="9">
    <location>
        <begin position="85"/>
        <end position="119"/>
    </location>
</feature>
<keyword evidence="6 8" id="KW-0408">Iron</keyword>
<comment type="function">
    <text evidence="8">Binds and transfers iron-sulfur (Fe-S) clusters to target apoproteins. Can hydrolyze ATP.</text>
</comment>
<dbReference type="InterPro" id="IPR019591">
    <property type="entry name" value="Mrp/NBP35_ATP-bd"/>
</dbReference>
<dbReference type="RefSeq" id="WP_269906028.1">
    <property type="nucleotide sequence ID" value="NZ_JAPFQA010000006.1"/>
</dbReference>
<evidence type="ECO:0000256" key="6">
    <source>
        <dbReference type="ARBA" id="ARBA00023004"/>
    </source>
</evidence>
<dbReference type="InterPro" id="IPR034904">
    <property type="entry name" value="FSCA_dom_sf"/>
</dbReference>
<proteinExistence type="inferred from homology"/>
<evidence type="ECO:0000256" key="3">
    <source>
        <dbReference type="ARBA" id="ARBA00022723"/>
    </source>
</evidence>
<feature type="binding site" evidence="8">
    <location>
        <begin position="133"/>
        <end position="140"/>
    </location>
    <ligand>
        <name>ATP</name>
        <dbReference type="ChEBI" id="CHEBI:30616"/>
    </ligand>
</feature>
<evidence type="ECO:0000313" key="12">
    <source>
        <dbReference type="Proteomes" id="UP001152178"/>
    </source>
</evidence>
<comment type="subunit">
    <text evidence="8">Homodimer.</text>
</comment>
<dbReference type="PANTHER" id="PTHR42961">
    <property type="entry name" value="IRON-SULFUR PROTEIN NUBPL"/>
    <property type="match status" value="1"/>
</dbReference>
<dbReference type="GO" id="GO:0005524">
    <property type="term" value="F:ATP binding"/>
    <property type="evidence" value="ECO:0007669"/>
    <property type="project" value="UniProtKB-KW"/>
</dbReference>
<organism evidence="11 12">
    <name type="scientific">Mesorhizobium qingshengii</name>
    <dbReference type="NCBI Taxonomy" id="1165689"/>
    <lineage>
        <taxon>Bacteria</taxon>
        <taxon>Pseudomonadati</taxon>
        <taxon>Pseudomonadota</taxon>
        <taxon>Alphaproteobacteria</taxon>
        <taxon>Hyphomicrobiales</taxon>
        <taxon>Phyllobacteriaceae</taxon>
        <taxon>Mesorhizobium</taxon>
    </lineage>
</organism>
<comment type="caution">
    <text evidence="11">The sequence shown here is derived from an EMBL/GenBank/DDBJ whole genome shotgun (WGS) entry which is preliminary data.</text>
</comment>
<accession>A0ABT4QVK5</accession>
<evidence type="ECO:0000256" key="7">
    <source>
        <dbReference type="ARBA" id="ARBA00023014"/>
    </source>
</evidence>
<sequence>MPVTKDSVIERLKTVNGPDFTGNIVDLGMVSEIFIADGKVFFSITVPAARAQEMEPLRAAAERVVKAIPGVAGAIVALTAEKKGGGMEAPVPARPAPRPAPAASRPVPHAPASQSHGKRGVPGIEAIIAVASGKGGVGKSTTAVNIALGLAANGLRVGVLDADIYGPSMPRLLDIHGRPQTVDGKILKPMENYGLKVMSMGFLVDEETPMIWRGPMVMSALTQMLREVEWGRLDVLVVDMPPGTGDAQLTMAQQVPLAGAVIVSTPQDLALIDARKGLNMFKKVDVPLLGIVENMSYFIAPDTGKRYDIFGHGGARREAERLGVTFLGEVPLEMGIRESSDAGTPVVVSKPDGAEAKIYRDIAGKVWDRVNEERGAAAAAVPSIVFE</sequence>
<comment type="similarity">
    <text evidence="1">In the N-terminal section; belongs to the MIP18 family.</text>
</comment>
<dbReference type="InterPro" id="IPR002744">
    <property type="entry name" value="MIP18-like"/>
</dbReference>
<dbReference type="PROSITE" id="PS01215">
    <property type="entry name" value="MRP"/>
    <property type="match status" value="1"/>
</dbReference>
<evidence type="ECO:0000256" key="4">
    <source>
        <dbReference type="ARBA" id="ARBA00022741"/>
    </source>
</evidence>
<dbReference type="InterPro" id="IPR027417">
    <property type="entry name" value="P-loop_NTPase"/>
</dbReference>
<dbReference type="SUPFAM" id="SSF52540">
    <property type="entry name" value="P-loop containing nucleoside triphosphate hydrolases"/>
    <property type="match status" value="1"/>
</dbReference>
<dbReference type="InterPro" id="IPR000808">
    <property type="entry name" value="Mrp-like_CS"/>
</dbReference>
<feature type="domain" description="MIP18 family-like" evidence="10">
    <location>
        <begin position="5"/>
        <end position="73"/>
    </location>
</feature>
<gene>
    <name evidence="11" type="ORF">OOJ09_15550</name>
</gene>
<keyword evidence="8" id="KW-0378">Hydrolase</keyword>
<dbReference type="EMBL" id="JAPFQA010000006">
    <property type="protein sequence ID" value="MCZ8545606.1"/>
    <property type="molecule type" value="Genomic_DNA"/>
</dbReference>
<keyword evidence="4 8" id="KW-0547">Nucleotide-binding</keyword>
<evidence type="ECO:0000256" key="8">
    <source>
        <dbReference type="HAMAP-Rule" id="MF_02040"/>
    </source>
</evidence>
<dbReference type="InterPro" id="IPR033756">
    <property type="entry name" value="YlxH/NBP35"/>
</dbReference>
<dbReference type="Pfam" id="PF10609">
    <property type="entry name" value="ParA"/>
    <property type="match status" value="1"/>
</dbReference>
<keyword evidence="3 8" id="KW-0479">Metal-binding</keyword>
<dbReference type="PANTHER" id="PTHR42961:SF2">
    <property type="entry name" value="IRON-SULFUR PROTEIN NUBPL"/>
    <property type="match status" value="1"/>
</dbReference>
<dbReference type="Gene3D" id="3.30.300.130">
    <property type="entry name" value="Fe-S cluster assembly (FSCA)"/>
    <property type="match status" value="1"/>
</dbReference>
<evidence type="ECO:0000256" key="2">
    <source>
        <dbReference type="ARBA" id="ARBA00008205"/>
    </source>
</evidence>
<keyword evidence="7 8" id="KW-0411">Iron-sulfur</keyword>
<comment type="similarity">
    <text evidence="2">In the C-terminal section; belongs to the Mrp/NBP35 ATP-binding proteins family.</text>
</comment>